<dbReference type="NCBIfam" id="NF041518">
    <property type="entry name" value="choice_anch_Q"/>
    <property type="match status" value="1"/>
</dbReference>
<feature type="signal peptide" evidence="2">
    <location>
        <begin position="1"/>
        <end position="21"/>
    </location>
</feature>
<evidence type="ECO:0000313" key="4">
    <source>
        <dbReference type="Proteomes" id="UP000061809"/>
    </source>
</evidence>
<accession>A0A0P0FWD3</accession>
<dbReference type="Gene3D" id="2.160.20.10">
    <property type="entry name" value="Single-stranded right-handed beta-helix, Pectin lyase-like"/>
    <property type="match status" value="1"/>
</dbReference>
<dbReference type="EMBL" id="CP012801">
    <property type="protein sequence ID" value="ALJ58480.1"/>
    <property type="molecule type" value="Genomic_DNA"/>
</dbReference>
<organism evidence="3 4">
    <name type="scientific">Bacteroides cellulosilyticus</name>
    <dbReference type="NCBI Taxonomy" id="246787"/>
    <lineage>
        <taxon>Bacteria</taxon>
        <taxon>Pseudomonadati</taxon>
        <taxon>Bacteroidota</taxon>
        <taxon>Bacteroidia</taxon>
        <taxon>Bacteroidales</taxon>
        <taxon>Bacteroidaceae</taxon>
        <taxon>Bacteroides</taxon>
    </lineage>
</organism>
<dbReference type="PATRIC" id="fig|246787.4.peg.1256"/>
<feature type="chain" id="PRO_5006046756" description="Right-handed parallel beta-helix repeat-containing protein" evidence="2">
    <location>
        <begin position="22"/>
        <end position="476"/>
    </location>
</feature>
<dbReference type="SUPFAM" id="SSF51126">
    <property type="entry name" value="Pectin lyase-like"/>
    <property type="match status" value="1"/>
</dbReference>
<sequence length="476" mass="53142">MKSKALYLIYIFPILFLLSLAACDDMDDYSSDPKHTLWFSQDTLRMDTVLTGIPTSTRQLKVYNPHKKALLISSIILADAGKSGFRINVDGIRGDQFSDIEIAGEDSLYIFVEATLPQQDNADIRLIKDSILFQLNGIRQEVKLRAYAQDAFTFRGKVIEKDTLIASQRPILIYDSISVAPDAHLTLAAGTRLYFHGKAGMQVHGRLSVAGSLSAPVVFRGDRTDRMFPYLPYDRLPGQWGGIRFYKTSYENHLVYADIHGGSFGIRCDSSMTDRRKLTLESSIIRQVSGNGLELTSCQVVVGNSEISNAGENCVSLLGGDYTFTHCTLANYFSWNVRKGTALQVRNEQDDIAYPLSSAIFRNCIIAGSGTDEINGGRSKNENIAFNYYFSHCLINSVKEENDKIVNVIWEKDDNFLLMDSRTQEYSFSLNEKSKAINLGKQEDAIAYPTDRNGNSRLQDTAPDAGCYEKSASKDE</sequence>
<name>A0A0P0FWD3_9BACE</name>
<dbReference type="InterPro" id="IPR059226">
    <property type="entry name" value="Choice_anch_Q_dom"/>
</dbReference>
<proteinExistence type="predicted"/>
<dbReference type="KEGG" id="bcel:BcellWH2_01218"/>
<protein>
    <recommendedName>
        <fullName evidence="5">Right-handed parallel beta-helix repeat-containing protein</fullName>
    </recommendedName>
</protein>
<evidence type="ECO:0000313" key="3">
    <source>
        <dbReference type="EMBL" id="ALJ58480.1"/>
    </source>
</evidence>
<evidence type="ECO:0008006" key="5">
    <source>
        <dbReference type="Google" id="ProtNLM"/>
    </source>
</evidence>
<keyword evidence="2" id="KW-0732">Signal</keyword>
<gene>
    <name evidence="3" type="ORF">BcellWH2_01218</name>
</gene>
<feature type="region of interest" description="Disordered" evidence="1">
    <location>
        <begin position="447"/>
        <end position="476"/>
    </location>
</feature>
<dbReference type="AlphaFoldDB" id="A0A0P0FWD3"/>
<dbReference type="PROSITE" id="PS51257">
    <property type="entry name" value="PROKAR_LIPOPROTEIN"/>
    <property type="match status" value="1"/>
</dbReference>
<dbReference type="RefSeq" id="WP_029428356.1">
    <property type="nucleotide sequence ID" value="NZ_CP012801.1"/>
</dbReference>
<evidence type="ECO:0000256" key="2">
    <source>
        <dbReference type="SAM" id="SignalP"/>
    </source>
</evidence>
<reference evidence="3 4" key="1">
    <citation type="journal article" date="2015" name="Science">
        <title>Genetic determinants of in vivo fitness and diet responsiveness in multiple human gut Bacteroides.</title>
        <authorList>
            <person name="Wu M."/>
            <person name="McNulty N.P."/>
            <person name="Rodionov D.A."/>
            <person name="Khoroshkin M.S."/>
            <person name="Griffin N.W."/>
            <person name="Cheng J."/>
            <person name="Latreille P."/>
            <person name="Kerstetter R.A."/>
            <person name="Terrapon N."/>
            <person name="Henrissat B."/>
            <person name="Osterman A.L."/>
            <person name="Gordon J.I."/>
        </authorList>
    </citation>
    <scope>NUCLEOTIDE SEQUENCE [LARGE SCALE GENOMIC DNA]</scope>
    <source>
        <strain evidence="3 4">WH2</strain>
    </source>
</reference>
<dbReference type="Proteomes" id="UP000061809">
    <property type="component" value="Chromosome"/>
</dbReference>
<evidence type="ECO:0000256" key="1">
    <source>
        <dbReference type="SAM" id="MobiDB-lite"/>
    </source>
</evidence>
<dbReference type="InterPro" id="IPR012334">
    <property type="entry name" value="Pectin_lyas_fold"/>
</dbReference>
<dbReference type="InterPro" id="IPR011050">
    <property type="entry name" value="Pectin_lyase_fold/virulence"/>
</dbReference>